<protein>
    <recommendedName>
        <fullName evidence="9">C2H2-type domain-containing protein</fullName>
    </recommendedName>
</protein>
<dbReference type="PANTHER" id="PTHR22597">
    <property type="entry name" value="POLYCOMB GROUP PROTEIN"/>
    <property type="match status" value="1"/>
</dbReference>
<dbReference type="PROSITE" id="PS00028">
    <property type="entry name" value="ZINC_FINGER_C2H2_1"/>
    <property type="match status" value="1"/>
</dbReference>
<evidence type="ECO:0000256" key="8">
    <source>
        <dbReference type="SAM" id="MobiDB-lite"/>
    </source>
</evidence>
<name>A0AAV1I4W4_9CHLO</name>
<keyword evidence="11" id="KW-1185">Reference proteome</keyword>
<evidence type="ECO:0000256" key="5">
    <source>
        <dbReference type="ARBA" id="ARBA00022853"/>
    </source>
</evidence>
<sequence length="618" mass="69321">MQADAEDKKCAEAFREYVIPVQLYNMLRERTEGQSLLLRRTLSYTAANAALSRRPVTSRDKAVWVSISLPAHSQPKFIRSGPVDFEKEKIEEYSVFVALCRRPGSDEAPAAFEPLCVQHMRVPVKKRDRTAGRSAPLQLPPAGLPDSGESPNLSTAGLHIVFIISCNRHDVPVLLPGHTALMQATVSDTRAFGFLDRGESVLWGTVPVLQEAVSTVTLQPGQLIVQPQGTEHSKCRAAISFRPGHAPGDMGQGVRSMSLAVVLGFQDAPFPLPAAARFVEPEEPKLQHPMDKLVAARMKDGMLPWGIVYFRFFTSQKKYATECTTRFSCPFCRMSMGTFTGLQQHLRASHDLFDYGFSEDSPMHLPAVSVEVAAGIYNTNHTFQSPEASLLGNSASKEFSFYCPPRLRQARRRVNKRALDGKSTLPEFDCQTPAAKRARLTHLATTRDVSRGAAPEDMEVDDAQVPAPDAVQQRKAKKALPPRSIDLTRFYHARTCIRMTKTEVERILLDPQRASDSDDEEDVEDWKDRCRRKLAPRADITSADKVFMFNWNCHLRTNPIHADWQVPAACEAFAFNNRRNILRSMELRRIFTMHLIGLYEFGLLAPDDINKCLRLLDM</sequence>
<dbReference type="Pfam" id="PF09733">
    <property type="entry name" value="VEFS-Box"/>
    <property type="match status" value="1"/>
</dbReference>
<feature type="region of interest" description="Disordered" evidence="8">
    <location>
        <begin position="127"/>
        <end position="150"/>
    </location>
</feature>
<dbReference type="InterPro" id="IPR013087">
    <property type="entry name" value="Znf_C2H2_type"/>
</dbReference>
<evidence type="ECO:0000256" key="2">
    <source>
        <dbReference type="ARBA" id="ARBA00022723"/>
    </source>
</evidence>
<proteinExistence type="inferred from homology"/>
<dbReference type="InterPro" id="IPR057540">
    <property type="entry name" value="Znf_SUZ12"/>
</dbReference>
<dbReference type="GO" id="GO:0006325">
    <property type="term" value="P:chromatin organization"/>
    <property type="evidence" value="ECO:0007669"/>
    <property type="project" value="UniProtKB-KW"/>
</dbReference>
<dbReference type="GO" id="GO:0005634">
    <property type="term" value="C:nucleus"/>
    <property type="evidence" value="ECO:0007669"/>
    <property type="project" value="TreeGrafter"/>
</dbReference>
<evidence type="ECO:0000259" key="9">
    <source>
        <dbReference type="PROSITE" id="PS00028"/>
    </source>
</evidence>
<accession>A0AAV1I4W4</accession>
<dbReference type="Pfam" id="PF23320">
    <property type="entry name" value="Zn_SUZ12"/>
    <property type="match status" value="1"/>
</dbReference>
<evidence type="ECO:0000256" key="3">
    <source>
        <dbReference type="ARBA" id="ARBA00022771"/>
    </source>
</evidence>
<dbReference type="EMBL" id="CAUYUE010000006">
    <property type="protein sequence ID" value="CAK0780168.1"/>
    <property type="molecule type" value="Genomic_DNA"/>
</dbReference>
<comment type="similarity">
    <text evidence="1">Belongs to the VEFS (VRN2-EMF2-FIS2-SU(Z)12) family.</text>
</comment>
<evidence type="ECO:0000256" key="6">
    <source>
        <dbReference type="ARBA" id="ARBA00023015"/>
    </source>
</evidence>
<keyword evidence="3" id="KW-0863">Zinc-finger</keyword>
<dbReference type="GO" id="GO:0008270">
    <property type="term" value="F:zinc ion binding"/>
    <property type="evidence" value="ECO:0007669"/>
    <property type="project" value="UniProtKB-KW"/>
</dbReference>
<keyword evidence="7" id="KW-0804">Transcription</keyword>
<dbReference type="AlphaFoldDB" id="A0AAV1I4W4"/>
<dbReference type="CDD" id="cd21553">
    <property type="entry name" value="VEFS-box_EMF2-like"/>
    <property type="match status" value="1"/>
</dbReference>
<dbReference type="InterPro" id="IPR019135">
    <property type="entry name" value="Polycomb_protein_VEFS-Box"/>
</dbReference>
<evidence type="ECO:0000313" key="11">
    <source>
        <dbReference type="Proteomes" id="UP001314263"/>
    </source>
</evidence>
<reference evidence="10 11" key="1">
    <citation type="submission" date="2023-10" db="EMBL/GenBank/DDBJ databases">
        <authorList>
            <person name="Maclean D."/>
            <person name="Macfadyen A."/>
        </authorList>
    </citation>
    <scope>NUCLEOTIDE SEQUENCE [LARGE SCALE GENOMIC DNA]</scope>
</reference>
<evidence type="ECO:0000256" key="7">
    <source>
        <dbReference type="ARBA" id="ARBA00023163"/>
    </source>
</evidence>
<keyword evidence="4" id="KW-0862">Zinc</keyword>
<comment type="caution">
    <text evidence="10">The sequence shown here is derived from an EMBL/GenBank/DDBJ whole genome shotgun (WGS) entry which is preliminary data.</text>
</comment>
<dbReference type="GO" id="GO:0031490">
    <property type="term" value="F:chromatin DNA binding"/>
    <property type="evidence" value="ECO:0007669"/>
    <property type="project" value="TreeGrafter"/>
</dbReference>
<feature type="domain" description="C2H2-type" evidence="9">
    <location>
        <begin position="329"/>
        <end position="350"/>
    </location>
</feature>
<feature type="region of interest" description="Disordered" evidence="8">
    <location>
        <begin position="449"/>
        <end position="478"/>
    </location>
</feature>
<gene>
    <name evidence="10" type="ORF">CVIRNUC_004955</name>
</gene>
<evidence type="ECO:0000256" key="1">
    <source>
        <dbReference type="ARBA" id="ARBA00007416"/>
    </source>
</evidence>
<keyword evidence="5" id="KW-0156">Chromatin regulator</keyword>
<keyword evidence="6" id="KW-0805">Transcription regulation</keyword>
<keyword evidence="2" id="KW-0479">Metal-binding</keyword>
<dbReference type="PANTHER" id="PTHR22597:SF0">
    <property type="entry name" value="POLYCOMB PROTEIN SUZ12"/>
    <property type="match status" value="1"/>
</dbReference>
<evidence type="ECO:0000313" key="10">
    <source>
        <dbReference type="EMBL" id="CAK0780168.1"/>
    </source>
</evidence>
<dbReference type="Proteomes" id="UP001314263">
    <property type="component" value="Unassembled WGS sequence"/>
</dbReference>
<organism evidence="10 11">
    <name type="scientific">Coccomyxa viridis</name>
    <dbReference type="NCBI Taxonomy" id="1274662"/>
    <lineage>
        <taxon>Eukaryota</taxon>
        <taxon>Viridiplantae</taxon>
        <taxon>Chlorophyta</taxon>
        <taxon>core chlorophytes</taxon>
        <taxon>Trebouxiophyceae</taxon>
        <taxon>Trebouxiophyceae incertae sedis</taxon>
        <taxon>Coccomyxaceae</taxon>
        <taxon>Coccomyxa</taxon>
    </lineage>
</organism>
<evidence type="ECO:0000256" key="4">
    <source>
        <dbReference type="ARBA" id="ARBA00022833"/>
    </source>
</evidence>